<dbReference type="GO" id="GO:0015225">
    <property type="term" value="F:biotin transmembrane transporter activity"/>
    <property type="evidence" value="ECO:0007669"/>
    <property type="project" value="UniProtKB-UniRule"/>
</dbReference>
<keyword evidence="6" id="KW-1133">Transmembrane helix</keyword>
<evidence type="ECO:0000256" key="4">
    <source>
        <dbReference type="ARBA" id="ARBA00022475"/>
    </source>
</evidence>
<dbReference type="RefSeq" id="WP_044825796.1">
    <property type="nucleotide sequence ID" value="NZ_CP009687.1"/>
</dbReference>
<evidence type="ECO:0000256" key="3">
    <source>
        <dbReference type="ARBA" id="ARBA00022448"/>
    </source>
</evidence>
<dbReference type="Pfam" id="PF02632">
    <property type="entry name" value="BioY"/>
    <property type="match status" value="1"/>
</dbReference>
<dbReference type="InterPro" id="IPR003784">
    <property type="entry name" value="BioY"/>
</dbReference>
<proteinExistence type="inferred from homology"/>
<evidence type="ECO:0000256" key="2">
    <source>
        <dbReference type="ARBA" id="ARBA00010692"/>
    </source>
</evidence>
<keyword evidence="7 8" id="KW-0472">Membrane</keyword>
<sequence length="183" mass="19047">MSKQKITVKDLTYVAIFSALIGISSYISIPTPFSEVPITAQTLVVMLAGSVLTIKQGFLSGIVYILLGAIGAPVFAGGRAGISVLVGSSGGYIISYPIAIAVIAHLRGSGTHWLRLGVVNILGGIIVIYAFGITWLSIVTGMGLAQAFQVGALLFIPGDLLKVLIATPLAIKLNQRIGRVITV</sequence>
<evidence type="ECO:0000313" key="9">
    <source>
        <dbReference type="EMBL" id="AKL94308.1"/>
    </source>
</evidence>
<evidence type="ECO:0000256" key="8">
    <source>
        <dbReference type="PIRNR" id="PIRNR016661"/>
    </source>
</evidence>
<keyword evidence="5" id="KW-0812">Transmembrane</keyword>
<dbReference type="Gene3D" id="1.10.1760.20">
    <property type="match status" value="1"/>
</dbReference>
<evidence type="ECO:0000256" key="6">
    <source>
        <dbReference type="ARBA" id="ARBA00022989"/>
    </source>
</evidence>
<evidence type="ECO:0000313" key="10">
    <source>
        <dbReference type="Proteomes" id="UP000035704"/>
    </source>
</evidence>
<dbReference type="OrthoDB" id="9803495at2"/>
<comment type="similarity">
    <text evidence="2 8">Belongs to the BioY family.</text>
</comment>
<reference evidence="9 10" key="1">
    <citation type="submission" date="2014-10" db="EMBL/GenBank/DDBJ databases">
        <title>Genome sequence of Clostridium aceticum DSM 1496.</title>
        <authorList>
            <person name="Poehlein A."/>
            <person name="Schiel-Bengelsdorf B."/>
            <person name="Gottschalk G."/>
            <person name="Duerre P."/>
            <person name="Daniel R."/>
        </authorList>
    </citation>
    <scope>NUCLEOTIDE SEQUENCE [LARGE SCALE GENOMIC DNA]</scope>
    <source>
        <strain evidence="9 10">DSM 1496</strain>
    </source>
</reference>
<dbReference type="KEGG" id="cace:CACET_c07980"/>
<protein>
    <recommendedName>
        <fullName evidence="8">Biotin transporter</fullName>
    </recommendedName>
</protein>
<dbReference type="GO" id="GO:0005886">
    <property type="term" value="C:plasma membrane"/>
    <property type="evidence" value="ECO:0007669"/>
    <property type="project" value="UniProtKB-SubCell"/>
</dbReference>
<dbReference type="PIRSF" id="PIRSF016661">
    <property type="entry name" value="BioY"/>
    <property type="match status" value="1"/>
</dbReference>
<accession>A0A0D8IA95</accession>
<name>A0A0D8IA95_9CLOT</name>
<evidence type="ECO:0000256" key="1">
    <source>
        <dbReference type="ARBA" id="ARBA00004651"/>
    </source>
</evidence>
<dbReference type="PANTHER" id="PTHR34295:SF4">
    <property type="entry name" value="BIOTIN TRANSPORTER BIOY-RELATED"/>
    <property type="match status" value="1"/>
</dbReference>
<dbReference type="Proteomes" id="UP000035704">
    <property type="component" value="Chromosome"/>
</dbReference>
<keyword evidence="4 8" id="KW-1003">Cell membrane</keyword>
<gene>
    <name evidence="9" type="primary">bioY</name>
    <name evidence="9" type="ORF">CACET_c07980</name>
</gene>
<organism evidence="9 10">
    <name type="scientific">Clostridium aceticum</name>
    <dbReference type="NCBI Taxonomy" id="84022"/>
    <lineage>
        <taxon>Bacteria</taxon>
        <taxon>Bacillati</taxon>
        <taxon>Bacillota</taxon>
        <taxon>Clostridia</taxon>
        <taxon>Eubacteriales</taxon>
        <taxon>Clostridiaceae</taxon>
        <taxon>Clostridium</taxon>
    </lineage>
</organism>
<dbReference type="PATRIC" id="fig|84022.5.peg.1290"/>
<dbReference type="PANTHER" id="PTHR34295">
    <property type="entry name" value="BIOTIN TRANSPORTER BIOY"/>
    <property type="match status" value="1"/>
</dbReference>
<dbReference type="AlphaFoldDB" id="A0A0D8IA95"/>
<dbReference type="EMBL" id="CP009687">
    <property type="protein sequence ID" value="AKL94308.1"/>
    <property type="molecule type" value="Genomic_DNA"/>
</dbReference>
<comment type="subcellular location">
    <subcellularLocation>
        <location evidence="1 8">Cell membrane</location>
        <topology evidence="1 8">Multi-pass membrane protein</topology>
    </subcellularLocation>
</comment>
<dbReference type="STRING" id="84022.CACET_c07980"/>
<keyword evidence="3 8" id="KW-0813">Transport</keyword>
<keyword evidence="10" id="KW-1185">Reference proteome</keyword>
<evidence type="ECO:0000256" key="5">
    <source>
        <dbReference type="ARBA" id="ARBA00022692"/>
    </source>
</evidence>
<evidence type="ECO:0000256" key="7">
    <source>
        <dbReference type="ARBA" id="ARBA00023136"/>
    </source>
</evidence>